<reference evidence="3" key="1">
    <citation type="submission" date="2020-12" db="EMBL/GenBank/DDBJ databases">
        <authorList>
            <person name="Iha C."/>
        </authorList>
    </citation>
    <scope>NUCLEOTIDE SEQUENCE</scope>
</reference>
<dbReference type="GO" id="GO:0005737">
    <property type="term" value="C:cytoplasm"/>
    <property type="evidence" value="ECO:0007669"/>
    <property type="project" value="TreeGrafter"/>
</dbReference>
<feature type="region of interest" description="Disordered" evidence="2">
    <location>
        <begin position="1"/>
        <end position="121"/>
    </location>
</feature>
<feature type="compositionally biased region" description="Polar residues" evidence="2">
    <location>
        <begin position="133"/>
        <end position="149"/>
    </location>
</feature>
<dbReference type="Pfam" id="PF00300">
    <property type="entry name" value="His_Phos_1"/>
    <property type="match status" value="1"/>
</dbReference>
<dbReference type="GO" id="GO:0016791">
    <property type="term" value="F:phosphatase activity"/>
    <property type="evidence" value="ECO:0007669"/>
    <property type="project" value="TreeGrafter"/>
</dbReference>
<gene>
    <name evidence="3" type="ORF">OSTQU699_LOCUS9421</name>
</gene>
<dbReference type="InterPro" id="IPR029033">
    <property type="entry name" value="His_PPase_superfam"/>
</dbReference>
<feature type="compositionally biased region" description="Low complexity" evidence="2">
    <location>
        <begin position="56"/>
        <end position="66"/>
    </location>
</feature>
<feature type="compositionally biased region" description="Basic and acidic residues" evidence="2">
    <location>
        <begin position="110"/>
        <end position="121"/>
    </location>
</feature>
<dbReference type="EMBL" id="CAJHUC010002619">
    <property type="protein sequence ID" value="CAD7704064.1"/>
    <property type="molecule type" value="Genomic_DNA"/>
</dbReference>
<dbReference type="Proteomes" id="UP000708148">
    <property type="component" value="Unassembled WGS sequence"/>
</dbReference>
<feature type="compositionally biased region" description="Low complexity" evidence="2">
    <location>
        <begin position="74"/>
        <end position="86"/>
    </location>
</feature>
<dbReference type="Gene3D" id="3.40.50.1240">
    <property type="entry name" value="Phosphoglycerate mutase-like"/>
    <property type="match status" value="1"/>
</dbReference>
<protein>
    <submittedName>
        <fullName evidence="3">Uncharacterized protein</fullName>
    </submittedName>
</protein>
<keyword evidence="4" id="KW-1185">Reference proteome</keyword>
<dbReference type="OrthoDB" id="496981at2759"/>
<dbReference type="AlphaFoldDB" id="A0A8S1JE04"/>
<feature type="region of interest" description="Disordered" evidence="2">
    <location>
        <begin position="133"/>
        <end position="182"/>
    </location>
</feature>
<dbReference type="PANTHER" id="PTHR48100:SF1">
    <property type="entry name" value="HISTIDINE PHOSPHATASE FAMILY PROTEIN-RELATED"/>
    <property type="match status" value="1"/>
</dbReference>
<dbReference type="SUPFAM" id="SSF53254">
    <property type="entry name" value="Phosphoglycerate mutase-like"/>
    <property type="match status" value="1"/>
</dbReference>
<organism evidence="3 4">
    <name type="scientific">Ostreobium quekettii</name>
    <dbReference type="NCBI Taxonomy" id="121088"/>
    <lineage>
        <taxon>Eukaryota</taxon>
        <taxon>Viridiplantae</taxon>
        <taxon>Chlorophyta</taxon>
        <taxon>core chlorophytes</taxon>
        <taxon>Ulvophyceae</taxon>
        <taxon>TCBD clade</taxon>
        <taxon>Bryopsidales</taxon>
        <taxon>Ostreobineae</taxon>
        <taxon>Ostreobiaceae</taxon>
        <taxon>Ostreobium</taxon>
    </lineage>
</organism>
<comment type="similarity">
    <text evidence="1">Belongs to the phosphoglycerate mutase family.</text>
</comment>
<name>A0A8S1JE04_9CHLO</name>
<dbReference type="InterPro" id="IPR013078">
    <property type="entry name" value="His_Pase_superF_clade-1"/>
</dbReference>
<dbReference type="CDD" id="cd07067">
    <property type="entry name" value="HP_PGM_like"/>
    <property type="match status" value="1"/>
</dbReference>
<comment type="caution">
    <text evidence="3">The sequence shown here is derived from an EMBL/GenBank/DDBJ whole genome shotgun (WGS) entry which is preliminary data.</text>
</comment>
<feature type="non-terminal residue" evidence="3">
    <location>
        <position position="1"/>
    </location>
</feature>
<accession>A0A8S1JE04</accession>
<evidence type="ECO:0000313" key="3">
    <source>
        <dbReference type="EMBL" id="CAD7704064.1"/>
    </source>
</evidence>
<dbReference type="InterPro" id="IPR050275">
    <property type="entry name" value="PGM_Phosphatase"/>
</dbReference>
<dbReference type="PANTHER" id="PTHR48100">
    <property type="entry name" value="BROAD-SPECIFICITY PHOSPHATASE YOR283W-RELATED"/>
    <property type="match status" value="1"/>
</dbReference>
<evidence type="ECO:0000256" key="2">
    <source>
        <dbReference type="SAM" id="MobiDB-lite"/>
    </source>
</evidence>
<sequence>SVRPSGAGGGRREGEARSSMSDVVQAPNAQVKGKADPSPLSARTAKEAPPTPAGPSPLKAAAAATPVPSPVPIATPVEASEASASSDAKENSEVGTSASKASNTRKRARQPGEKCRDERQAKIRNLAGVEVCSRSNQRHPASDCDQSSLEGAPCDDEAGQPLRPTPAATSRRQSAGPALSGTPEIQIFSSGVLGQGEIYRRTAWWQKRVWLIRHAESMANADEDRCGQDICDPLLTEHGHQQALSLRKNLTETLRNVDPSDVLWVISPLRRAVETFMRACPWQTALEDNSLHVVVKSLVREKRCGNNGVGSSEAELRSDYPALSSALQDLGECWWGTTLQEPKEEFEERVRTFRLWLRKQTLPVVVVVSHCGFIRQLTGFEANLKNAESVEVYI</sequence>
<dbReference type="SMART" id="SM00855">
    <property type="entry name" value="PGAM"/>
    <property type="match status" value="1"/>
</dbReference>
<evidence type="ECO:0000256" key="1">
    <source>
        <dbReference type="ARBA" id="ARBA00038362"/>
    </source>
</evidence>
<proteinExistence type="inferred from homology"/>
<evidence type="ECO:0000313" key="4">
    <source>
        <dbReference type="Proteomes" id="UP000708148"/>
    </source>
</evidence>